<feature type="chain" id="PRO_5038566837" description="Beta-mannosidase" evidence="2">
    <location>
        <begin position="29"/>
        <end position="385"/>
    </location>
</feature>
<accession>A0A1X2EUU6</accession>
<dbReference type="InterPro" id="IPR017853">
    <property type="entry name" value="GH"/>
</dbReference>
<name>A0A1X2EUU6_9MYCO</name>
<dbReference type="AlphaFoldDB" id="A0A1X2EUU6"/>
<reference evidence="3 4" key="1">
    <citation type="submission" date="2016-01" db="EMBL/GenBank/DDBJ databases">
        <title>The new phylogeny of the genus Mycobacterium.</title>
        <authorList>
            <person name="Tarcisio F."/>
            <person name="Conor M."/>
            <person name="Antonella G."/>
            <person name="Elisabetta G."/>
            <person name="Giulia F.S."/>
            <person name="Sara T."/>
            <person name="Anna F."/>
            <person name="Clotilde B."/>
            <person name="Roberto B."/>
            <person name="Veronica D.S."/>
            <person name="Fabio R."/>
            <person name="Monica P."/>
            <person name="Olivier J."/>
            <person name="Enrico T."/>
            <person name="Nicola S."/>
        </authorList>
    </citation>
    <scope>NUCLEOTIDE SEQUENCE [LARGE SCALE GENOMIC DNA]</scope>
    <source>
        <strain evidence="3 4">ATCC 700010</strain>
    </source>
</reference>
<dbReference type="Gene3D" id="3.20.20.80">
    <property type="entry name" value="Glycosidases"/>
    <property type="match status" value="1"/>
</dbReference>
<evidence type="ECO:0000313" key="3">
    <source>
        <dbReference type="EMBL" id="ORX09895.1"/>
    </source>
</evidence>
<organism evidence="3 4">
    <name type="scientific">Mycolicibacterium wolinskyi</name>
    <dbReference type="NCBI Taxonomy" id="59750"/>
    <lineage>
        <taxon>Bacteria</taxon>
        <taxon>Bacillati</taxon>
        <taxon>Actinomycetota</taxon>
        <taxon>Actinomycetes</taxon>
        <taxon>Mycobacteriales</taxon>
        <taxon>Mycobacteriaceae</taxon>
        <taxon>Mycolicibacterium</taxon>
    </lineage>
</organism>
<dbReference type="EMBL" id="LQQA01000033">
    <property type="protein sequence ID" value="ORX09895.1"/>
    <property type="molecule type" value="Genomic_DNA"/>
</dbReference>
<proteinExistence type="predicted"/>
<evidence type="ECO:0000256" key="1">
    <source>
        <dbReference type="SAM" id="MobiDB-lite"/>
    </source>
</evidence>
<dbReference type="PROSITE" id="PS51257">
    <property type="entry name" value="PROKAR_LIPOPROTEIN"/>
    <property type="match status" value="1"/>
</dbReference>
<gene>
    <name evidence="3" type="ORF">AWC31_06730</name>
</gene>
<evidence type="ECO:0000313" key="4">
    <source>
        <dbReference type="Proteomes" id="UP000193964"/>
    </source>
</evidence>
<evidence type="ECO:0000256" key="2">
    <source>
        <dbReference type="SAM" id="SignalP"/>
    </source>
</evidence>
<comment type="caution">
    <text evidence="3">The sequence shown here is derived from an EMBL/GenBank/DDBJ whole genome shotgun (WGS) entry which is preliminary data.</text>
</comment>
<protein>
    <recommendedName>
        <fullName evidence="5">Beta-mannosidase</fullName>
    </recommendedName>
</protein>
<feature type="region of interest" description="Disordered" evidence="1">
    <location>
        <begin position="37"/>
        <end position="58"/>
    </location>
</feature>
<dbReference type="RefSeq" id="WP_085149035.1">
    <property type="nucleotide sequence ID" value="NZ_JACKUA010000028.1"/>
</dbReference>
<feature type="signal peptide" evidence="2">
    <location>
        <begin position="1"/>
        <end position="28"/>
    </location>
</feature>
<sequence length="385" mass="41560">MADGPRRAEPSRCIRLVTACLAMVVAVACSTTAPPPMPPLPSQTTPASAQPVPRPGVSGTSLTLDGKPWWPIGINAYQLGTNWSVNAGCGAQVDLDDYFGRLQPHSLTRFNVYSTMAVNKHTGQLDFTALDAVFKAAERHGQLLIAVLTSDEGGCENDYFKDYAWYAGGWRTDVSHGLPMTFAAWLDTAVKRWGGSPVLAGWTAVGEPEPSDCFDHHCHWTDRACHPNSANVLRAFFDATGSRIRELDPGSLIFSGHAGGGQCGSRGDEFEMVSASPGLDVLEYHYYEETDYLPGDVYDGLQRRVEQARAVNKPLLVAEIGMEAGSCATPAQRRQVLGDAITRMRAKGAAGAMFWAFVPDPRPTECTLDIGPHDPLFAMVGTARS</sequence>
<evidence type="ECO:0008006" key="5">
    <source>
        <dbReference type="Google" id="ProtNLM"/>
    </source>
</evidence>
<dbReference type="Proteomes" id="UP000193964">
    <property type="component" value="Unassembled WGS sequence"/>
</dbReference>
<dbReference type="OrthoDB" id="3310285at2"/>
<dbReference type="SUPFAM" id="SSF51445">
    <property type="entry name" value="(Trans)glycosidases"/>
    <property type="match status" value="1"/>
</dbReference>
<keyword evidence="2" id="KW-0732">Signal</keyword>